<keyword evidence="1" id="KW-1133">Transmembrane helix</keyword>
<feature type="transmembrane region" description="Helical" evidence="1">
    <location>
        <begin position="219"/>
        <end position="236"/>
    </location>
</feature>
<organism evidence="2 3">
    <name type="scientific">Allopontixanthobacter sediminis</name>
    <dbReference type="NCBI Taxonomy" id="1689985"/>
    <lineage>
        <taxon>Bacteria</taxon>
        <taxon>Pseudomonadati</taxon>
        <taxon>Pseudomonadota</taxon>
        <taxon>Alphaproteobacteria</taxon>
        <taxon>Sphingomonadales</taxon>
        <taxon>Erythrobacteraceae</taxon>
        <taxon>Allopontixanthobacter</taxon>
    </lineage>
</organism>
<dbReference type="EMBL" id="WTYL01000002">
    <property type="protein sequence ID" value="MXP44331.1"/>
    <property type="molecule type" value="Genomic_DNA"/>
</dbReference>
<reference evidence="2 3" key="1">
    <citation type="submission" date="2019-12" db="EMBL/GenBank/DDBJ databases">
        <title>Genomic-based taxomic classification of the family Erythrobacteraceae.</title>
        <authorList>
            <person name="Xu L."/>
        </authorList>
    </citation>
    <scope>NUCLEOTIDE SEQUENCE [LARGE SCALE GENOMIC DNA]</scope>
    <source>
        <strain evidence="2 3">KCTC 42453</strain>
    </source>
</reference>
<accession>A0A845AZ79</accession>
<feature type="transmembrane region" description="Helical" evidence="1">
    <location>
        <begin position="139"/>
        <end position="160"/>
    </location>
</feature>
<dbReference type="Proteomes" id="UP000431922">
    <property type="component" value="Unassembled WGS sequence"/>
</dbReference>
<evidence type="ECO:0000313" key="3">
    <source>
        <dbReference type="Proteomes" id="UP000431922"/>
    </source>
</evidence>
<dbReference type="InterPro" id="IPR051533">
    <property type="entry name" value="WaaL-like"/>
</dbReference>
<dbReference type="PANTHER" id="PTHR37422:SF13">
    <property type="entry name" value="LIPOPOLYSACCHARIDE BIOSYNTHESIS PROTEIN PA4999-RELATED"/>
    <property type="match status" value="1"/>
</dbReference>
<dbReference type="OrthoDB" id="8275860at2"/>
<feature type="transmembrane region" description="Helical" evidence="1">
    <location>
        <begin position="377"/>
        <end position="396"/>
    </location>
</feature>
<feature type="transmembrane region" description="Helical" evidence="1">
    <location>
        <begin position="288"/>
        <end position="305"/>
    </location>
</feature>
<feature type="transmembrane region" description="Helical" evidence="1">
    <location>
        <begin position="408"/>
        <end position="427"/>
    </location>
</feature>
<feature type="transmembrane region" description="Helical" evidence="1">
    <location>
        <begin position="82"/>
        <end position="101"/>
    </location>
</feature>
<keyword evidence="1" id="KW-0812">Transmembrane</keyword>
<sequence>MRQVLPELAFAFAIGARHIPVMARPITSENNALPGHGRALDYRATAHVGDGSAYRSQRLFDAIIICAVFLSTWRVLRWGWTNVTVSDIGLVVAGSFLLMRGRLNVRPLGELSSVWYLAFAAMIGGLLLGSLANGEPVRWLIGSAQYFLALVFVPMLFMSLDRHLLVQSMKAFVLGVALSQIIGIVAAQFFDFHDTYWTIDHGFITPNGRIGAMSGEPNLNGATCAFGFAMLAYLYLSRLITVRFAALCGVAIGWGLLMSASFTGFSATMFALVVIVTLSGLRGTARIGLPVLVAVACYVLLGGPLPEAFAQRVGGAITTGNLSMAGTYVERSQLIREAWAMADSHLLVGVGLDGYRDVSSYGIPVHNLFLLLTNEGGLLSIGGLLAMLGILLAWFIGTYRRHRLEGSVGLAVLGVFIIYAMAIPHMYTRVWTIPVMLCAALALQSMRLAPHAPE</sequence>
<comment type="caution">
    <text evidence="2">The sequence shown here is derived from an EMBL/GenBank/DDBJ whole genome shotgun (WGS) entry which is preliminary data.</text>
</comment>
<evidence type="ECO:0000256" key="1">
    <source>
        <dbReference type="SAM" id="Phobius"/>
    </source>
</evidence>
<dbReference type="RefSeq" id="WP_160755938.1">
    <property type="nucleotide sequence ID" value="NZ_WTYL01000002.1"/>
</dbReference>
<gene>
    <name evidence="2" type="ORF">GRI65_07665</name>
</gene>
<keyword evidence="1" id="KW-0472">Membrane</keyword>
<protein>
    <recommendedName>
        <fullName evidence="4">O-antigen ligase</fullName>
    </recommendedName>
</protein>
<evidence type="ECO:0008006" key="4">
    <source>
        <dbReference type="Google" id="ProtNLM"/>
    </source>
</evidence>
<feature type="transmembrane region" description="Helical" evidence="1">
    <location>
        <begin position="113"/>
        <end position="133"/>
    </location>
</feature>
<proteinExistence type="predicted"/>
<feature type="transmembrane region" description="Helical" evidence="1">
    <location>
        <begin position="172"/>
        <end position="190"/>
    </location>
</feature>
<feature type="transmembrane region" description="Helical" evidence="1">
    <location>
        <begin position="241"/>
        <end position="257"/>
    </location>
</feature>
<name>A0A845AZ79_9SPHN</name>
<feature type="transmembrane region" description="Helical" evidence="1">
    <location>
        <begin position="263"/>
        <end position="281"/>
    </location>
</feature>
<dbReference type="PANTHER" id="PTHR37422">
    <property type="entry name" value="TEICHURONIC ACID BIOSYNTHESIS PROTEIN TUAE"/>
    <property type="match status" value="1"/>
</dbReference>
<evidence type="ECO:0000313" key="2">
    <source>
        <dbReference type="EMBL" id="MXP44331.1"/>
    </source>
</evidence>
<keyword evidence="3" id="KW-1185">Reference proteome</keyword>
<dbReference type="AlphaFoldDB" id="A0A845AZ79"/>